<feature type="binding site" evidence="6">
    <location>
        <position position="143"/>
    </location>
    <ligand>
        <name>S-adenosyl-L-methionine</name>
        <dbReference type="ChEBI" id="CHEBI:59789"/>
    </ligand>
</feature>
<feature type="domain" description="SAM-dependent MTase RsmB/NOP-type" evidence="7">
    <location>
        <begin position="27"/>
        <end position="315"/>
    </location>
</feature>
<accession>A0A1F5YGA8</accession>
<dbReference type="InterPro" id="IPR023267">
    <property type="entry name" value="RCMT"/>
</dbReference>
<keyword evidence="5 6" id="KW-0694">RNA-binding</keyword>
<dbReference type="Gene3D" id="3.30.70.1170">
    <property type="entry name" value="Sun protein, domain 3"/>
    <property type="match status" value="1"/>
</dbReference>
<evidence type="ECO:0000313" key="9">
    <source>
        <dbReference type="Proteomes" id="UP000178230"/>
    </source>
</evidence>
<evidence type="ECO:0000256" key="3">
    <source>
        <dbReference type="ARBA" id="ARBA00022679"/>
    </source>
</evidence>
<evidence type="ECO:0000256" key="5">
    <source>
        <dbReference type="ARBA" id="ARBA00022884"/>
    </source>
</evidence>
<dbReference type="InterPro" id="IPR029063">
    <property type="entry name" value="SAM-dependent_MTases_sf"/>
</dbReference>
<dbReference type="InterPro" id="IPR011023">
    <property type="entry name" value="Nop2p"/>
</dbReference>
<keyword evidence="1" id="KW-0963">Cytoplasm</keyword>
<dbReference type="SUPFAM" id="SSF53335">
    <property type="entry name" value="S-adenosyl-L-methionine-dependent methyltransferases"/>
    <property type="match status" value="1"/>
</dbReference>
<dbReference type="InterPro" id="IPR049560">
    <property type="entry name" value="MeTrfase_RsmB-F_NOP2_cat"/>
</dbReference>
<dbReference type="PANTHER" id="PTHR22807">
    <property type="entry name" value="NOP2 YEAST -RELATED NOL1/NOP2/FMU SUN DOMAIN-CONTAINING"/>
    <property type="match status" value="1"/>
</dbReference>
<gene>
    <name evidence="8" type="ORF">A2Y99_04520</name>
</gene>
<keyword evidence="2 6" id="KW-0489">Methyltransferase</keyword>
<dbReference type="GO" id="GO:0008757">
    <property type="term" value="F:S-adenosylmethionine-dependent methyltransferase activity"/>
    <property type="evidence" value="ECO:0007669"/>
    <property type="project" value="InterPro"/>
</dbReference>
<dbReference type="PANTHER" id="PTHR22807:SF30">
    <property type="entry name" value="28S RRNA (CYTOSINE(4447)-C(5))-METHYLTRANSFERASE-RELATED"/>
    <property type="match status" value="1"/>
</dbReference>
<protein>
    <recommendedName>
        <fullName evidence="7">SAM-dependent MTase RsmB/NOP-type domain-containing protein</fullName>
    </recommendedName>
</protein>
<dbReference type="PRINTS" id="PR02008">
    <property type="entry name" value="RCMTFAMILY"/>
</dbReference>
<proteinExistence type="inferred from homology"/>
<dbReference type="GO" id="GO:0001510">
    <property type="term" value="P:RNA methylation"/>
    <property type="evidence" value="ECO:0007669"/>
    <property type="project" value="InterPro"/>
</dbReference>
<comment type="caution">
    <text evidence="8">The sequence shown here is derived from an EMBL/GenBank/DDBJ whole genome shotgun (WGS) entry which is preliminary data.</text>
</comment>
<evidence type="ECO:0000256" key="2">
    <source>
        <dbReference type="ARBA" id="ARBA00022603"/>
    </source>
</evidence>
<dbReference type="InterPro" id="IPR031341">
    <property type="entry name" value="Methyltr_RsmF_N"/>
</dbReference>
<comment type="caution">
    <text evidence="6">Lacks conserved residue(s) required for the propagation of feature annotation.</text>
</comment>
<dbReference type="PROSITE" id="PS51686">
    <property type="entry name" value="SAM_MT_RSMB_NOP"/>
    <property type="match status" value="1"/>
</dbReference>
<dbReference type="Pfam" id="PF17125">
    <property type="entry name" value="Methyltr_RsmF_N"/>
    <property type="match status" value="1"/>
</dbReference>
<evidence type="ECO:0000256" key="1">
    <source>
        <dbReference type="ARBA" id="ARBA00022490"/>
    </source>
</evidence>
<organism evidence="8 9">
    <name type="scientific">Candidatus Gottesmanbacteria bacterium RBG_13_37_7</name>
    <dbReference type="NCBI Taxonomy" id="1798369"/>
    <lineage>
        <taxon>Bacteria</taxon>
        <taxon>Candidatus Gottesmaniibacteriota</taxon>
    </lineage>
</organism>
<feature type="active site" description="Nucleophile" evidence="6">
    <location>
        <position position="242"/>
    </location>
</feature>
<dbReference type="GO" id="GO:0003723">
    <property type="term" value="F:RNA binding"/>
    <property type="evidence" value="ECO:0007669"/>
    <property type="project" value="UniProtKB-UniRule"/>
</dbReference>
<dbReference type="Pfam" id="PF01189">
    <property type="entry name" value="Methyltr_RsmB-F"/>
    <property type="match status" value="1"/>
</dbReference>
<evidence type="ECO:0000259" key="7">
    <source>
        <dbReference type="PROSITE" id="PS51686"/>
    </source>
</evidence>
<dbReference type="GO" id="GO:0006396">
    <property type="term" value="P:RNA processing"/>
    <property type="evidence" value="ECO:0007669"/>
    <property type="project" value="InterPro"/>
</dbReference>
<evidence type="ECO:0000313" key="8">
    <source>
        <dbReference type="EMBL" id="OGF99215.1"/>
    </source>
</evidence>
<comment type="similarity">
    <text evidence="6">Belongs to the class I-like SAM-binding methyltransferase superfamily. RsmB/NOP family.</text>
</comment>
<feature type="binding site" evidence="6">
    <location>
        <position position="170"/>
    </location>
    <ligand>
        <name>S-adenosyl-L-methionine</name>
        <dbReference type="ChEBI" id="CHEBI:59789"/>
    </ligand>
</feature>
<keyword evidence="3 6" id="KW-0808">Transferase</keyword>
<dbReference type="Proteomes" id="UP000178230">
    <property type="component" value="Unassembled WGS sequence"/>
</dbReference>
<dbReference type="InterPro" id="IPR001678">
    <property type="entry name" value="MeTrfase_RsmB-F_NOP2_dom"/>
</dbReference>
<dbReference type="GO" id="GO:0008173">
    <property type="term" value="F:RNA methyltransferase activity"/>
    <property type="evidence" value="ECO:0007669"/>
    <property type="project" value="InterPro"/>
</dbReference>
<dbReference type="AlphaFoldDB" id="A0A1F5YGA8"/>
<dbReference type="Gene3D" id="3.40.50.150">
    <property type="entry name" value="Vaccinia Virus protein VP39"/>
    <property type="match status" value="1"/>
</dbReference>
<reference evidence="8 9" key="1">
    <citation type="journal article" date="2016" name="Nat. Commun.">
        <title>Thousands of microbial genomes shed light on interconnected biogeochemical processes in an aquifer system.</title>
        <authorList>
            <person name="Anantharaman K."/>
            <person name="Brown C.T."/>
            <person name="Hug L.A."/>
            <person name="Sharon I."/>
            <person name="Castelle C.J."/>
            <person name="Probst A.J."/>
            <person name="Thomas B.C."/>
            <person name="Singh A."/>
            <person name="Wilkins M.J."/>
            <person name="Karaoz U."/>
            <person name="Brodie E.L."/>
            <person name="Williams K.H."/>
            <person name="Hubbard S.S."/>
            <person name="Banfield J.F."/>
        </authorList>
    </citation>
    <scope>NUCLEOTIDE SEQUENCE [LARGE SCALE GENOMIC DNA]</scope>
</reference>
<feature type="binding site" evidence="6">
    <location>
        <position position="188"/>
    </location>
    <ligand>
        <name>S-adenosyl-L-methionine</name>
        <dbReference type="ChEBI" id="CHEBI:59789"/>
    </ligand>
</feature>
<dbReference type="EMBL" id="MFIY01000065">
    <property type="protein sequence ID" value="OGF99215.1"/>
    <property type="molecule type" value="Genomic_DNA"/>
</dbReference>
<sequence length="328" mass="37399">MKTWKNLSSEFLERLGHIVPANKLAQVLHVFSIKRPTTIRVNTLKISVWELRRMLLEQRIKLDPVPWYKNAFIVNNISLRELQESDLYRNGYFYVQSLSSMIPALILDPKPGEKILDITAAPGSKTTQMSATMGNDGEIIANDTSPLRLLRLEANIKTQGVNIVKIKKTDARNIWRDYPEYFNRTLVDVPCSMEGRMSLSEPKSYSGWSLKKIQNLAKLQCWILRSAVSATKVGGRIVYSTCTLAPEENEGVIDWILSKEEGNIVLEDIFIKNLEFSLAKISWNGKSYSSEIRKCRRVLPSNTMEGFFIASLRKIRSNIGINKQLLDT</sequence>
<keyword evidence="4 6" id="KW-0949">S-adenosyl-L-methionine</keyword>
<evidence type="ECO:0000256" key="6">
    <source>
        <dbReference type="PROSITE-ProRule" id="PRU01023"/>
    </source>
</evidence>
<name>A0A1F5YGA8_9BACT</name>
<dbReference type="NCBIfam" id="TIGR00446">
    <property type="entry name" value="nop2p"/>
    <property type="match status" value="1"/>
</dbReference>
<evidence type="ECO:0000256" key="4">
    <source>
        <dbReference type="ARBA" id="ARBA00022691"/>
    </source>
</evidence>